<dbReference type="AlphaFoldDB" id="A0A813VSI3"/>
<comment type="caution">
    <text evidence="1">The sequence shown here is derived from an EMBL/GenBank/DDBJ whole genome shotgun (WGS) entry which is preliminary data.</text>
</comment>
<name>A0A813VSI3_9BILA</name>
<proteinExistence type="predicted"/>
<dbReference type="Proteomes" id="UP000663879">
    <property type="component" value="Unassembled WGS sequence"/>
</dbReference>
<dbReference type="EMBL" id="CAJNOC010001186">
    <property type="protein sequence ID" value="CAF0842898.1"/>
    <property type="molecule type" value="Genomic_DNA"/>
</dbReference>
<protein>
    <recommendedName>
        <fullName evidence="3">RING-type domain-containing protein</fullName>
    </recommendedName>
</protein>
<organism evidence="1 2">
    <name type="scientific">Brachionus calyciflorus</name>
    <dbReference type="NCBI Taxonomy" id="104777"/>
    <lineage>
        <taxon>Eukaryota</taxon>
        <taxon>Metazoa</taxon>
        <taxon>Spiralia</taxon>
        <taxon>Gnathifera</taxon>
        <taxon>Rotifera</taxon>
        <taxon>Eurotatoria</taxon>
        <taxon>Monogononta</taxon>
        <taxon>Pseudotrocha</taxon>
        <taxon>Ploima</taxon>
        <taxon>Brachionidae</taxon>
        <taxon>Brachionus</taxon>
    </lineage>
</organism>
<sequence length="364" mass="43191">MNFKDYEDLTKCFFCKNFYQMPKILPCGFSICSKCCDSFPKITCNYCSKEHYLNGLVTNQSHLKLLKLISESQSVNTQRAYQSIENLYDNESTNHKINFLNNEFKYIQINLNALLSEKHLHKSLRLLNRNSILVVEEKYYGKISTTSLKLVNKNGLLIKQFDINNHLKYYVFDRVYDKYILVVFRQGSSQYYVHLYDSNLNFLVDKEFEYEIKNIVMGETSLYIMANGKNTHIREFSYELVKLSKFGQIKNEKKKFYIKGEVFMINNEKVFMKYENEIIVMNRSKGDVVLNFNVDNLKMSKVFFDSAQNYLVYDGFSKLSLYDQDGNFVISKKLKYHEKYDQFQLTSFKDFVFVNNEKNIILII</sequence>
<dbReference type="Gene3D" id="3.30.40.10">
    <property type="entry name" value="Zinc/RING finger domain, C3HC4 (zinc finger)"/>
    <property type="match status" value="1"/>
</dbReference>
<keyword evidence="2" id="KW-1185">Reference proteome</keyword>
<evidence type="ECO:0000313" key="2">
    <source>
        <dbReference type="Proteomes" id="UP000663879"/>
    </source>
</evidence>
<accession>A0A813VSI3</accession>
<dbReference type="OrthoDB" id="10455001at2759"/>
<dbReference type="InterPro" id="IPR013083">
    <property type="entry name" value="Znf_RING/FYVE/PHD"/>
</dbReference>
<evidence type="ECO:0000313" key="1">
    <source>
        <dbReference type="EMBL" id="CAF0842898.1"/>
    </source>
</evidence>
<dbReference type="SUPFAM" id="SSF57850">
    <property type="entry name" value="RING/U-box"/>
    <property type="match status" value="1"/>
</dbReference>
<reference evidence="1" key="1">
    <citation type="submission" date="2021-02" db="EMBL/GenBank/DDBJ databases">
        <authorList>
            <person name="Nowell W R."/>
        </authorList>
    </citation>
    <scope>NUCLEOTIDE SEQUENCE</scope>
    <source>
        <strain evidence="1">Ploen Becks lab</strain>
    </source>
</reference>
<gene>
    <name evidence="1" type="ORF">OXX778_LOCUS8549</name>
</gene>
<evidence type="ECO:0008006" key="3">
    <source>
        <dbReference type="Google" id="ProtNLM"/>
    </source>
</evidence>